<evidence type="ECO:0000256" key="7">
    <source>
        <dbReference type="SAM" id="SignalP"/>
    </source>
</evidence>
<dbReference type="EC" id="1.5.99.12" evidence="3"/>
<feature type="chain" id="PRO_5005451233" description="cytokinin dehydrogenase" evidence="7">
    <location>
        <begin position="25"/>
        <end position="542"/>
    </location>
</feature>
<comment type="similarity">
    <text evidence="2">Belongs to the oxygen-dependent FAD-linked oxidoreductase family.</text>
</comment>
<sequence>MDFTMKILILMMLVLNMEMRTTFSCEENDYNTPGSLTLSQKDCQSLVWLPFNYSISLDETARAARDFGGIYHHKPAAIVCPASVDDIVRAVRTAAMSDHLTLAARGNGHSINGQAQALNGIVIDMMSACMKGIHVFHGMGDDEETQAYVDVYAGELWVDVLKETLREGLTPRSWTDYLFLSVGGTLSNGGVSGQAFRFGPQISNVLQLEVVTGNGEVITCSPGQHEELFYGVLGGLGQFGIITKARIVLERAPHMARWVRLFYSDFEQFSSDQEFLISIPKDQAFDYLEGLVVVNSKDPINGWPSLALSSDASFDPLLIPPNSGPVLYCLEVALYYNNTTDVSALDKKIERMLAPLRFMRGLNYSIDVSYFDFLNRVYREEILARATGTWDAPHPWLNLFVPKSQIARFDNMIFKGILKHGVGGPMLLYPLNRNKWDCRMSTAVPNEEIFYLVGLLRFLPPNPGGPNSMESMLAQNEEILGLCETAGIEIKQYLPHYKTNGEWKRHFGWKWDQFVERKRMFDPRAILAPGQNIFSRSSVHID</sequence>
<dbReference type="InterPro" id="IPR015345">
    <property type="entry name" value="Cytokinin_DH_FAD/cytokin-bd"/>
</dbReference>
<evidence type="ECO:0000313" key="9">
    <source>
        <dbReference type="EMBL" id="AJP06262.1"/>
    </source>
</evidence>
<keyword evidence="6" id="KW-0560">Oxidoreductase</keyword>
<dbReference type="GO" id="GO:0009690">
    <property type="term" value="P:cytokinin metabolic process"/>
    <property type="evidence" value="ECO:0007669"/>
    <property type="project" value="InterPro"/>
</dbReference>
<reference evidence="9" key="1">
    <citation type="submission" date="2014-04" db="EMBL/GenBank/DDBJ databases">
        <title>The genes involved in the male and female cone development in Pinus tabuliformis.</title>
        <authorList>
            <person name="Niu S."/>
            <person name="Li W."/>
            <person name="Chen X."/>
        </authorList>
    </citation>
    <scope>NUCLEOTIDE SEQUENCE</scope>
</reference>
<dbReference type="InterPro" id="IPR016167">
    <property type="entry name" value="FAD-bd_PCMH_sub1"/>
</dbReference>
<comment type="cofactor">
    <cofactor evidence="1">
        <name>FAD</name>
        <dbReference type="ChEBI" id="CHEBI:57692"/>
    </cofactor>
</comment>
<dbReference type="InterPro" id="IPR016169">
    <property type="entry name" value="FAD-bd_PCMH_sub2"/>
</dbReference>
<dbReference type="InterPro" id="IPR006094">
    <property type="entry name" value="Oxid_FAD_bind_N"/>
</dbReference>
<protein>
    <recommendedName>
        <fullName evidence="3">cytokinin dehydrogenase</fullName>
        <ecNumber evidence="3">1.5.99.12</ecNumber>
    </recommendedName>
</protein>
<evidence type="ECO:0000256" key="2">
    <source>
        <dbReference type="ARBA" id="ARBA00005466"/>
    </source>
</evidence>
<dbReference type="Gene3D" id="3.30.465.10">
    <property type="match status" value="1"/>
</dbReference>
<dbReference type="InterPro" id="IPR050432">
    <property type="entry name" value="FAD-linked_Oxidoreductases_BP"/>
</dbReference>
<organism evidence="9">
    <name type="scientific">Pinus tabuliformis</name>
    <name type="common">Chinese red pine</name>
    <name type="synonym">Pinus leucosperma</name>
    <dbReference type="NCBI Taxonomy" id="88731"/>
    <lineage>
        <taxon>Eukaryota</taxon>
        <taxon>Viridiplantae</taxon>
        <taxon>Streptophyta</taxon>
        <taxon>Embryophyta</taxon>
        <taxon>Tracheophyta</taxon>
        <taxon>Spermatophyta</taxon>
        <taxon>Pinopsida</taxon>
        <taxon>Pinidae</taxon>
        <taxon>Conifers I</taxon>
        <taxon>Pinales</taxon>
        <taxon>Pinaceae</taxon>
        <taxon>Pinus</taxon>
        <taxon>Pinus subgen. Pinus</taxon>
    </lineage>
</organism>
<dbReference type="Gene3D" id="3.40.462.10">
    <property type="entry name" value="FAD-linked oxidases, C-terminal domain"/>
    <property type="match status" value="1"/>
</dbReference>
<accession>A0A0K0M6X7</accession>
<dbReference type="SUPFAM" id="SSF55103">
    <property type="entry name" value="FAD-linked oxidases, C-terminal domain"/>
    <property type="match status" value="1"/>
</dbReference>
<evidence type="ECO:0000256" key="5">
    <source>
        <dbReference type="ARBA" id="ARBA00022827"/>
    </source>
</evidence>
<dbReference type="PANTHER" id="PTHR13878:SF112">
    <property type="entry name" value="CYTOKININ DEHYDROGENASE 7"/>
    <property type="match status" value="1"/>
</dbReference>
<name>A0A0K0M6X7_PINTB</name>
<dbReference type="PANTHER" id="PTHR13878">
    <property type="entry name" value="GULONOLACTONE OXIDASE"/>
    <property type="match status" value="1"/>
</dbReference>
<dbReference type="EMBL" id="KJ711017">
    <property type="protein sequence ID" value="AJP06262.1"/>
    <property type="molecule type" value="mRNA"/>
</dbReference>
<keyword evidence="4" id="KW-0285">Flavoprotein</keyword>
<evidence type="ECO:0000256" key="1">
    <source>
        <dbReference type="ARBA" id="ARBA00001974"/>
    </source>
</evidence>
<keyword evidence="5" id="KW-0274">FAD</keyword>
<dbReference type="GO" id="GO:0019139">
    <property type="term" value="F:cytokinin dehydrogenase activity"/>
    <property type="evidence" value="ECO:0007669"/>
    <property type="project" value="UniProtKB-EC"/>
</dbReference>
<dbReference type="GO" id="GO:0071949">
    <property type="term" value="F:FAD binding"/>
    <property type="evidence" value="ECO:0007669"/>
    <property type="project" value="InterPro"/>
</dbReference>
<evidence type="ECO:0000256" key="6">
    <source>
        <dbReference type="ARBA" id="ARBA00023002"/>
    </source>
</evidence>
<evidence type="ECO:0000256" key="4">
    <source>
        <dbReference type="ARBA" id="ARBA00022630"/>
    </source>
</evidence>
<dbReference type="PROSITE" id="PS51387">
    <property type="entry name" value="FAD_PCMH"/>
    <property type="match status" value="1"/>
</dbReference>
<dbReference type="Pfam" id="PF01565">
    <property type="entry name" value="FAD_binding_4"/>
    <property type="match status" value="1"/>
</dbReference>
<dbReference type="AlphaFoldDB" id="A0A0K0M6X7"/>
<feature type="signal peptide" evidence="7">
    <location>
        <begin position="1"/>
        <end position="24"/>
    </location>
</feature>
<evidence type="ECO:0000256" key="3">
    <source>
        <dbReference type="ARBA" id="ARBA00011928"/>
    </source>
</evidence>
<feature type="domain" description="FAD-binding PCMH-type" evidence="8">
    <location>
        <begin position="71"/>
        <end position="252"/>
    </location>
</feature>
<evidence type="ECO:0000259" key="8">
    <source>
        <dbReference type="PROSITE" id="PS51387"/>
    </source>
</evidence>
<dbReference type="Gene3D" id="3.30.43.10">
    <property type="entry name" value="Uridine Diphospho-n-acetylenolpyruvylglucosamine Reductase, domain 2"/>
    <property type="match status" value="1"/>
</dbReference>
<dbReference type="Pfam" id="PF09265">
    <property type="entry name" value="Cytokin-bind"/>
    <property type="match status" value="1"/>
</dbReference>
<dbReference type="InterPro" id="IPR016164">
    <property type="entry name" value="FAD-linked_Oxase-like_C"/>
</dbReference>
<dbReference type="SUPFAM" id="SSF56176">
    <property type="entry name" value="FAD-binding/transporter-associated domain-like"/>
    <property type="match status" value="1"/>
</dbReference>
<dbReference type="InterPro" id="IPR016170">
    <property type="entry name" value="Cytok_DH_C_sf"/>
</dbReference>
<dbReference type="InterPro" id="IPR036318">
    <property type="entry name" value="FAD-bd_PCMH-like_sf"/>
</dbReference>
<dbReference type="InterPro" id="IPR016166">
    <property type="entry name" value="FAD-bd_PCMH"/>
</dbReference>
<proteinExistence type="evidence at transcript level"/>
<keyword evidence="7" id="KW-0732">Signal</keyword>